<organism evidence="1 2">
    <name type="scientific">Borrelia duttonii CR2A</name>
    <dbReference type="NCBI Taxonomy" id="1432657"/>
    <lineage>
        <taxon>Bacteria</taxon>
        <taxon>Pseudomonadati</taxon>
        <taxon>Spirochaetota</taxon>
        <taxon>Spirochaetia</taxon>
        <taxon>Spirochaetales</taxon>
        <taxon>Borreliaceae</taxon>
        <taxon>Borrelia</taxon>
    </lineage>
</organism>
<dbReference type="EMBL" id="AZIT01000105">
    <property type="protein sequence ID" value="ETZ17105.1"/>
    <property type="molecule type" value="Genomic_DNA"/>
</dbReference>
<dbReference type="AlphaFoldDB" id="W6TFP5"/>
<proteinExistence type="predicted"/>
<evidence type="ECO:0000313" key="2">
    <source>
        <dbReference type="Proteomes" id="UP000019148"/>
    </source>
</evidence>
<sequence>MLELIRVLFEHWLSKFRRLRFVIGVNDIKSKIGKSIFNKAKSFIGSRINKNLGVLRSQVPGRLRNITSIQTQETSKGLNIAIKVNSPLSRMLDSGDVYSSYSNLSLSRIRIWASHKGLIDSAVPIWLKIKNRGPKKQYTDWIKKDLVPKTKDLLK</sequence>
<protein>
    <submittedName>
        <fullName evidence="1">Uncharacterized protein</fullName>
    </submittedName>
</protein>
<dbReference type="Proteomes" id="UP000019148">
    <property type="component" value="Unassembled WGS sequence"/>
</dbReference>
<gene>
    <name evidence="1" type="ORF">BDCR2A_01980</name>
</gene>
<evidence type="ECO:0000313" key="1">
    <source>
        <dbReference type="EMBL" id="ETZ17105.1"/>
    </source>
</evidence>
<accession>W6TFP5</accession>
<dbReference type="PATRIC" id="fig|1432657.3.peg.1839"/>
<name>W6TFP5_9SPIR</name>
<reference evidence="1 2" key="1">
    <citation type="submission" date="2013-12" db="EMBL/GenBank/DDBJ databases">
        <title>Comparative genomics of relapsing fever spirochetes.</title>
        <authorList>
            <person name="Schwan T.G."/>
            <person name="Raffel S.J."/>
            <person name="Porcella S.F."/>
        </authorList>
    </citation>
    <scope>NUCLEOTIDE SEQUENCE [LARGE SCALE GENOMIC DNA]</scope>
    <source>
        <strain evidence="1 2">CR2A</strain>
    </source>
</reference>
<comment type="caution">
    <text evidence="1">The sequence shown here is derived from an EMBL/GenBank/DDBJ whole genome shotgun (WGS) entry which is preliminary data.</text>
</comment>